<accession>A0ACB7T3C0</accession>
<name>A0ACB7T3C0_HYAAI</name>
<reference evidence="1" key="1">
    <citation type="submission" date="2020-05" db="EMBL/GenBank/DDBJ databases">
        <title>Large-scale comparative analyses of tick genomes elucidate their genetic diversity and vector capacities.</title>
        <authorList>
            <person name="Jia N."/>
            <person name="Wang J."/>
            <person name="Shi W."/>
            <person name="Du L."/>
            <person name="Sun Y."/>
            <person name="Zhan W."/>
            <person name="Jiang J."/>
            <person name="Wang Q."/>
            <person name="Zhang B."/>
            <person name="Ji P."/>
            <person name="Sakyi L.B."/>
            <person name="Cui X."/>
            <person name="Yuan T."/>
            <person name="Jiang B."/>
            <person name="Yang W."/>
            <person name="Lam T.T.-Y."/>
            <person name="Chang Q."/>
            <person name="Ding S."/>
            <person name="Wang X."/>
            <person name="Zhu J."/>
            <person name="Ruan X."/>
            <person name="Zhao L."/>
            <person name="Wei J."/>
            <person name="Que T."/>
            <person name="Du C."/>
            <person name="Cheng J."/>
            <person name="Dai P."/>
            <person name="Han X."/>
            <person name="Huang E."/>
            <person name="Gao Y."/>
            <person name="Liu J."/>
            <person name="Shao H."/>
            <person name="Ye R."/>
            <person name="Li L."/>
            <person name="Wei W."/>
            <person name="Wang X."/>
            <person name="Wang C."/>
            <person name="Yang T."/>
            <person name="Huo Q."/>
            <person name="Li W."/>
            <person name="Guo W."/>
            <person name="Chen H."/>
            <person name="Zhou L."/>
            <person name="Ni X."/>
            <person name="Tian J."/>
            <person name="Zhou Y."/>
            <person name="Sheng Y."/>
            <person name="Liu T."/>
            <person name="Pan Y."/>
            <person name="Xia L."/>
            <person name="Li J."/>
            <person name="Zhao F."/>
            <person name="Cao W."/>
        </authorList>
    </citation>
    <scope>NUCLEOTIDE SEQUENCE</scope>
    <source>
        <strain evidence="1">Hyas-2018</strain>
    </source>
</reference>
<evidence type="ECO:0000313" key="1">
    <source>
        <dbReference type="EMBL" id="KAH6941453.1"/>
    </source>
</evidence>
<dbReference type="Proteomes" id="UP000821845">
    <property type="component" value="Chromosome 11"/>
</dbReference>
<evidence type="ECO:0000313" key="2">
    <source>
        <dbReference type="Proteomes" id="UP000821845"/>
    </source>
</evidence>
<sequence>MRCEPGHLVILKGGGGSETGTKDFTPLEDDATDEVVEIDGEEDGHEDVDSGDNGSGEGAPKRTSVTGDAVVNDVVLDRSCGRAPEESGSRYGDVEHGVERDVVYVLASSSSGTANLLAPDACLELDVLHSSLALLPVGIWTESLPAATHSASTSRRLRSDSAGQHSQRRASISRAAAVASHLLLHAKALAQLKPKIRHSSGERRYHPRQENSGYHLTTS</sequence>
<comment type="caution">
    <text evidence="1">The sequence shown here is derived from an EMBL/GenBank/DDBJ whole genome shotgun (WGS) entry which is preliminary data.</text>
</comment>
<gene>
    <name evidence="1" type="ORF">HPB50_018137</name>
</gene>
<protein>
    <submittedName>
        <fullName evidence="1">Uncharacterized protein</fullName>
    </submittedName>
</protein>
<keyword evidence="2" id="KW-1185">Reference proteome</keyword>
<dbReference type="EMBL" id="CM023491">
    <property type="protein sequence ID" value="KAH6941453.1"/>
    <property type="molecule type" value="Genomic_DNA"/>
</dbReference>
<organism evidence="1 2">
    <name type="scientific">Hyalomma asiaticum</name>
    <name type="common">Tick</name>
    <dbReference type="NCBI Taxonomy" id="266040"/>
    <lineage>
        <taxon>Eukaryota</taxon>
        <taxon>Metazoa</taxon>
        <taxon>Ecdysozoa</taxon>
        <taxon>Arthropoda</taxon>
        <taxon>Chelicerata</taxon>
        <taxon>Arachnida</taxon>
        <taxon>Acari</taxon>
        <taxon>Parasitiformes</taxon>
        <taxon>Ixodida</taxon>
        <taxon>Ixodoidea</taxon>
        <taxon>Ixodidae</taxon>
        <taxon>Hyalomminae</taxon>
        <taxon>Hyalomma</taxon>
    </lineage>
</organism>
<proteinExistence type="predicted"/>